<dbReference type="Proteomes" id="UP000502894">
    <property type="component" value="Chromosome"/>
</dbReference>
<sequence length="184" mass="20306">MTDHDGQEYPPTCPSRVFRFSVASGNYYLKTLMEPYNINMLPGDIRESLLTLTPTVGLNLGTYTPSVWTQNGGSAKTTFTYQASPEVVVKITSNKPVYDRQATPYNAVITVSVLENNKAIPNVPIMATLTWPSGKTEAIAKFESGMRVFNQVINSESPVGIYNFTVTANYNGESVTNNLMFSIR</sequence>
<proteinExistence type="predicted"/>
<evidence type="ECO:0000313" key="2">
    <source>
        <dbReference type="Proteomes" id="UP000502894"/>
    </source>
</evidence>
<organism evidence="1 2">
    <name type="scientific">Legionella antarctica</name>
    <dbReference type="NCBI Taxonomy" id="2708020"/>
    <lineage>
        <taxon>Bacteria</taxon>
        <taxon>Pseudomonadati</taxon>
        <taxon>Pseudomonadota</taxon>
        <taxon>Gammaproteobacteria</taxon>
        <taxon>Legionellales</taxon>
        <taxon>Legionellaceae</taxon>
        <taxon>Legionella</taxon>
    </lineage>
</organism>
<dbReference type="KEGG" id="lant:TUM19329_11030"/>
<gene>
    <name evidence="1" type="ORF">TUM19329_11030</name>
</gene>
<dbReference type="AlphaFoldDB" id="A0A6F8T3Z3"/>
<accession>A0A6F8T3Z3</accession>
<protein>
    <submittedName>
        <fullName evidence="1">Uncharacterized protein</fullName>
    </submittedName>
</protein>
<reference evidence="1" key="1">
    <citation type="journal article" date="2020" name="Microbiol. Resour. Announc.">
        <title>Complete Genome Sequence of Novel Psychrotolerant Legionella Strain TUM19329, Isolated from Antarctic Lake Sediment.</title>
        <authorList>
            <person name="Shimada S."/>
            <person name="Nakai R."/>
            <person name="Aoki K."/>
            <person name="Shimoeda N."/>
            <person name="Ohno G."/>
            <person name="Miyazaki Y."/>
            <person name="Kudoh S."/>
            <person name="Imura S."/>
            <person name="Watanabe K."/>
            <person name="Ishii Y."/>
            <person name="Tateda K."/>
        </authorList>
    </citation>
    <scope>NUCLEOTIDE SEQUENCE [LARGE SCALE GENOMIC DNA]</scope>
    <source>
        <strain evidence="1">TUM19329</strain>
    </source>
</reference>
<evidence type="ECO:0000313" key="1">
    <source>
        <dbReference type="EMBL" id="BCA94742.1"/>
    </source>
</evidence>
<name>A0A6F8T3Z3_9GAMM</name>
<keyword evidence="2" id="KW-1185">Reference proteome</keyword>
<dbReference type="EMBL" id="AP022839">
    <property type="protein sequence ID" value="BCA94742.1"/>
    <property type="molecule type" value="Genomic_DNA"/>
</dbReference>